<dbReference type="CDD" id="cd00038">
    <property type="entry name" value="CAP_ED"/>
    <property type="match status" value="1"/>
</dbReference>
<evidence type="ECO:0000313" key="7">
    <source>
        <dbReference type="Proteomes" id="UP000438093"/>
    </source>
</evidence>
<accession>A0A6N7RJM1</accession>
<dbReference type="InterPro" id="IPR012318">
    <property type="entry name" value="HTH_CRP"/>
</dbReference>
<dbReference type="Proteomes" id="UP000438093">
    <property type="component" value="Unassembled WGS sequence"/>
</dbReference>
<dbReference type="GO" id="GO:0006355">
    <property type="term" value="P:regulation of DNA-templated transcription"/>
    <property type="evidence" value="ECO:0007669"/>
    <property type="project" value="InterPro"/>
</dbReference>
<dbReference type="Pfam" id="PF00027">
    <property type="entry name" value="cNMP_binding"/>
    <property type="match status" value="1"/>
</dbReference>
<dbReference type="SUPFAM" id="SSF51206">
    <property type="entry name" value="cAMP-binding domain-like"/>
    <property type="match status" value="1"/>
</dbReference>
<dbReference type="Gene3D" id="1.10.10.10">
    <property type="entry name" value="Winged helix-like DNA-binding domain superfamily/Winged helix DNA-binding domain"/>
    <property type="match status" value="1"/>
</dbReference>
<dbReference type="SUPFAM" id="SSF46785">
    <property type="entry name" value="Winged helix' DNA-binding domain"/>
    <property type="match status" value="1"/>
</dbReference>
<dbReference type="SMART" id="SM00419">
    <property type="entry name" value="HTH_CRP"/>
    <property type="match status" value="1"/>
</dbReference>
<gene>
    <name evidence="6" type="ORF">GJG86_02790</name>
</gene>
<dbReference type="EMBL" id="VTFY01000001">
    <property type="protein sequence ID" value="MRX81426.1"/>
    <property type="molecule type" value="Genomic_DNA"/>
</dbReference>
<proteinExistence type="predicted"/>
<keyword evidence="7" id="KW-1185">Reference proteome</keyword>
<dbReference type="InterPro" id="IPR000595">
    <property type="entry name" value="cNMP-bd_dom"/>
</dbReference>
<reference evidence="7" key="1">
    <citation type="submission" date="2019-08" db="EMBL/GenBank/DDBJ databases">
        <title>Arthrobacter sp. nov., isolated from plateau pika and Tibetan wild ass.</title>
        <authorList>
            <person name="Ge Y."/>
        </authorList>
    </citation>
    <scope>NUCLEOTIDE SEQUENCE [LARGE SCALE GENOMIC DNA]</scope>
    <source>
        <strain evidence="7">HF-4214</strain>
    </source>
</reference>
<evidence type="ECO:0000313" key="6">
    <source>
        <dbReference type="EMBL" id="MRX81426.1"/>
    </source>
</evidence>
<evidence type="ECO:0000256" key="1">
    <source>
        <dbReference type="ARBA" id="ARBA00023015"/>
    </source>
</evidence>
<dbReference type="InterPro" id="IPR036388">
    <property type="entry name" value="WH-like_DNA-bd_sf"/>
</dbReference>
<feature type="domain" description="HTH crp-type" evidence="5">
    <location>
        <begin position="141"/>
        <end position="214"/>
    </location>
</feature>
<comment type="caution">
    <text evidence="6">The sequence shown here is derived from an EMBL/GenBank/DDBJ whole genome shotgun (WGS) entry which is preliminary data.</text>
</comment>
<keyword evidence="2" id="KW-0238">DNA-binding</keyword>
<organism evidence="6 7">
    <name type="scientific">Eggerthella guodeyinii</name>
    <dbReference type="NCBI Taxonomy" id="2690837"/>
    <lineage>
        <taxon>Bacteria</taxon>
        <taxon>Bacillati</taxon>
        <taxon>Actinomycetota</taxon>
        <taxon>Coriobacteriia</taxon>
        <taxon>Eggerthellales</taxon>
        <taxon>Eggerthellaceae</taxon>
        <taxon>Eggerthella</taxon>
    </lineage>
</organism>
<evidence type="ECO:0000259" key="4">
    <source>
        <dbReference type="PROSITE" id="PS50042"/>
    </source>
</evidence>
<dbReference type="AlphaFoldDB" id="A0A6N7RJM1"/>
<evidence type="ECO:0000256" key="2">
    <source>
        <dbReference type="ARBA" id="ARBA00023125"/>
    </source>
</evidence>
<keyword evidence="1" id="KW-0805">Transcription regulation</keyword>
<evidence type="ECO:0000256" key="3">
    <source>
        <dbReference type="ARBA" id="ARBA00023163"/>
    </source>
</evidence>
<keyword evidence="3" id="KW-0804">Transcription</keyword>
<dbReference type="InterPro" id="IPR014710">
    <property type="entry name" value="RmlC-like_jellyroll"/>
</dbReference>
<dbReference type="InterPro" id="IPR036390">
    <property type="entry name" value="WH_DNA-bd_sf"/>
</dbReference>
<dbReference type="InterPro" id="IPR018490">
    <property type="entry name" value="cNMP-bd_dom_sf"/>
</dbReference>
<protein>
    <submittedName>
        <fullName evidence="6">Helix-turn-helix domain-containing protein</fullName>
    </submittedName>
</protein>
<dbReference type="Gene3D" id="2.60.120.10">
    <property type="entry name" value="Jelly Rolls"/>
    <property type="match status" value="1"/>
</dbReference>
<name>A0A6N7RJM1_9ACTN</name>
<dbReference type="PROSITE" id="PS50042">
    <property type="entry name" value="CNMP_BINDING_3"/>
    <property type="match status" value="1"/>
</dbReference>
<dbReference type="RefSeq" id="WP_154332283.1">
    <property type="nucleotide sequence ID" value="NZ_VTFY01000001.1"/>
</dbReference>
<sequence>MGTCFSSLFFDSPPVPASVLRIGEPRTFAPGEMLVESNVTAGGCFYIVKGLVFAVDFTENGEKVFGLIVDRDTLLAETALLVGVPLSIGFQAQIPTQALFLPEKAFMELFEKDVEVACYAARLSAAKMLSVKEIHLNRKRESVMWRTCNVFLRFAYRYGEDFERGKLIAFPLSHQLVADFVNANRITVTKCMQQLKKAGLVRRVNDIYCVPDVQRLEQFARTQANSCEHRTEMG</sequence>
<dbReference type="Pfam" id="PF13545">
    <property type="entry name" value="HTH_Crp_2"/>
    <property type="match status" value="1"/>
</dbReference>
<evidence type="ECO:0000259" key="5">
    <source>
        <dbReference type="PROSITE" id="PS51063"/>
    </source>
</evidence>
<dbReference type="PROSITE" id="PS51063">
    <property type="entry name" value="HTH_CRP_2"/>
    <property type="match status" value="1"/>
</dbReference>
<dbReference type="GO" id="GO:0003677">
    <property type="term" value="F:DNA binding"/>
    <property type="evidence" value="ECO:0007669"/>
    <property type="project" value="UniProtKB-KW"/>
</dbReference>
<feature type="domain" description="Cyclic nucleotide-binding" evidence="4">
    <location>
        <begin position="24"/>
        <end position="110"/>
    </location>
</feature>